<evidence type="ECO:0000313" key="2">
    <source>
        <dbReference type="EMBL" id="HJC86488.1"/>
    </source>
</evidence>
<evidence type="ECO:0000259" key="1">
    <source>
        <dbReference type="Pfam" id="PF18989"/>
    </source>
</evidence>
<protein>
    <recommendedName>
        <fullName evidence="1">DUF5722 domain-containing protein</fullName>
    </recommendedName>
</protein>
<gene>
    <name evidence="2" type="ORF">H9926_00525</name>
</gene>
<dbReference type="Gene3D" id="3.20.20.80">
    <property type="entry name" value="Glycosidases"/>
    <property type="match status" value="1"/>
</dbReference>
<dbReference type="Pfam" id="PF18989">
    <property type="entry name" value="DUF5722"/>
    <property type="match status" value="1"/>
</dbReference>
<feature type="non-terminal residue" evidence="2">
    <location>
        <position position="1"/>
    </location>
</feature>
<feature type="domain" description="DUF5722" evidence="1">
    <location>
        <begin position="2"/>
        <end position="332"/>
    </location>
</feature>
<reference evidence="2" key="1">
    <citation type="journal article" date="2021" name="PeerJ">
        <title>Extensive microbial diversity within the chicken gut microbiome revealed by metagenomics and culture.</title>
        <authorList>
            <person name="Gilroy R."/>
            <person name="Ravi A."/>
            <person name="Getino M."/>
            <person name="Pursley I."/>
            <person name="Horton D.L."/>
            <person name="Alikhan N.F."/>
            <person name="Baker D."/>
            <person name="Gharbi K."/>
            <person name="Hall N."/>
            <person name="Watson M."/>
            <person name="Adriaenssens E.M."/>
            <person name="Foster-Nyarko E."/>
            <person name="Jarju S."/>
            <person name="Secka A."/>
            <person name="Antonio M."/>
            <person name="Oren A."/>
            <person name="Chaudhuri R.R."/>
            <person name="La Ragione R."/>
            <person name="Hildebrand F."/>
            <person name="Pallen M.J."/>
        </authorList>
    </citation>
    <scope>NUCLEOTIDE SEQUENCE</scope>
    <source>
        <strain evidence="2">ChiBcec1-1630</strain>
    </source>
</reference>
<dbReference type="EMBL" id="DWVS01000019">
    <property type="protein sequence ID" value="HJC86488.1"/>
    <property type="molecule type" value="Genomic_DNA"/>
</dbReference>
<dbReference type="AlphaFoldDB" id="A0A9D2TR56"/>
<dbReference type="InterPro" id="IPR017853">
    <property type="entry name" value="GH"/>
</dbReference>
<dbReference type="Proteomes" id="UP000823922">
    <property type="component" value="Unassembled WGS sequence"/>
</dbReference>
<comment type="caution">
    <text evidence="2">The sequence shown here is derived from an EMBL/GenBank/DDBJ whole genome shotgun (WGS) entry which is preliminary data.</text>
</comment>
<reference evidence="2" key="2">
    <citation type="submission" date="2021-04" db="EMBL/GenBank/DDBJ databases">
        <authorList>
            <person name="Gilroy R."/>
        </authorList>
    </citation>
    <scope>NUCLEOTIDE SEQUENCE</scope>
    <source>
        <strain evidence="2">ChiBcec1-1630</strain>
    </source>
</reference>
<name>A0A9D2TR56_9FIRM</name>
<accession>A0A9D2TR56</accession>
<sequence>LNGRVVSEYDYAFSTLTEKGIVTTAILLNDKSEDYPQMIHPLSRDGNAYYYAFNAAEEEGSEYLAAVVSFLAERYRDTEHGIVMNWIVGNEINVRSLWNYMQYVDLETYVREYVRAFRICYNVIKSANANARVYISLDQQWNRELTGNSSYNSKAILDEFNAQITEEGNIGWGLAHHPYSIPMTWPKFWDMSGQDERLVKDTEDTSVVTIYNIGVITDYLQKEEFLDPDGQVRHFLLSEMGFSSAYGEDAQAAAFVYAYYIAENDPYIDALILSRETDAAEEVSQGLALGLSYQNGRKKMIYDVYKYIDTDQAEEYTQFALDYIGISDWSEVIEMQEDQDSSGPDQG</sequence>
<evidence type="ECO:0000313" key="3">
    <source>
        <dbReference type="Proteomes" id="UP000823922"/>
    </source>
</evidence>
<organism evidence="2 3">
    <name type="scientific">Candidatus Eisenbergiella intestinigallinarum</name>
    <dbReference type="NCBI Taxonomy" id="2838549"/>
    <lineage>
        <taxon>Bacteria</taxon>
        <taxon>Bacillati</taxon>
        <taxon>Bacillota</taxon>
        <taxon>Clostridia</taxon>
        <taxon>Lachnospirales</taxon>
        <taxon>Lachnospiraceae</taxon>
        <taxon>Eisenbergiella</taxon>
    </lineage>
</organism>
<dbReference type="SUPFAM" id="SSF51445">
    <property type="entry name" value="(Trans)glycosidases"/>
    <property type="match status" value="1"/>
</dbReference>
<dbReference type="InterPro" id="IPR043780">
    <property type="entry name" value="DUF5722"/>
</dbReference>
<proteinExistence type="predicted"/>